<dbReference type="AlphaFoldDB" id="A0ABD1SIN1"/>
<evidence type="ECO:0000313" key="2">
    <source>
        <dbReference type="Proteomes" id="UP001604277"/>
    </source>
</evidence>
<reference evidence="2" key="1">
    <citation type="submission" date="2024-07" db="EMBL/GenBank/DDBJ databases">
        <title>Two chromosome-level genome assemblies of Korean endemic species Abeliophyllum distichum and Forsythia ovata (Oleaceae).</title>
        <authorList>
            <person name="Jang H."/>
        </authorList>
    </citation>
    <scope>NUCLEOTIDE SEQUENCE [LARGE SCALE GENOMIC DNA]</scope>
</reference>
<proteinExistence type="predicted"/>
<gene>
    <name evidence="1" type="ORF">Fot_34431</name>
</gene>
<comment type="caution">
    <text evidence="1">The sequence shown here is derived from an EMBL/GenBank/DDBJ whole genome shotgun (WGS) entry which is preliminary data.</text>
</comment>
<sequence length="211" mass="23655">MEVSKLNSNVSALREELMVCSFGEAIAVQTLLAAQKSLACLLMLTETLLNNVDGVPNMTEKREDERTCHEEKLYKIMSDIRARQDQIISQQNDLKREVRAIQGYVDDKISSFLEELKAKLDGEMRSEANPGQMVIYKGLKTGASSGIGDQQNFSNLLDDKFFTEDVMEQVEEIIKSAEKSKTPDTIEESRSNVSGGHCYNAHRDICHAFIA</sequence>
<accession>A0ABD1SIN1</accession>
<organism evidence="1 2">
    <name type="scientific">Forsythia ovata</name>
    <dbReference type="NCBI Taxonomy" id="205694"/>
    <lineage>
        <taxon>Eukaryota</taxon>
        <taxon>Viridiplantae</taxon>
        <taxon>Streptophyta</taxon>
        <taxon>Embryophyta</taxon>
        <taxon>Tracheophyta</taxon>
        <taxon>Spermatophyta</taxon>
        <taxon>Magnoliopsida</taxon>
        <taxon>eudicotyledons</taxon>
        <taxon>Gunneridae</taxon>
        <taxon>Pentapetalae</taxon>
        <taxon>asterids</taxon>
        <taxon>lamiids</taxon>
        <taxon>Lamiales</taxon>
        <taxon>Oleaceae</taxon>
        <taxon>Forsythieae</taxon>
        <taxon>Forsythia</taxon>
    </lineage>
</organism>
<dbReference type="Proteomes" id="UP001604277">
    <property type="component" value="Unassembled WGS sequence"/>
</dbReference>
<protein>
    <submittedName>
        <fullName evidence="1">Uncharacterized protein</fullName>
    </submittedName>
</protein>
<keyword evidence="2" id="KW-1185">Reference proteome</keyword>
<evidence type="ECO:0000313" key="1">
    <source>
        <dbReference type="EMBL" id="KAL2500583.1"/>
    </source>
</evidence>
<dbReference type="EMBL" id="JBFOLJ010000010">
    <property type="protein sequence ID" value="KAL2500583.1"/>
    <property type="molecule type" value="Genomic_DNA"/>
</dbReference>
<name>A0ABD1SIN1_9LAMI</name>